<proteinExistence type="predicted"/>
<dbReference type="Proteomes" id="UP000237105">
    <property type="component" value="Unassembled WGS sequence"/>
</dbReference>
<evidence type="ECO:0000313" key="2">
    <source>
        <dbReference type="EMBL" id="PON80741.1"/>
    </source>
</evidence>
<evidence type="ECO:0000313" key="3">
    <source>
        <dbReference type="Proteomes" id="UP000237105"/>
    </source>
</evidence>
<dbReference type="AlphaFoldDB" id="A0A2P5E5D3"/>
<protein>
    <submittedName>
        <fullName evidence="2">Uncharacterized protein</fullName>
    </submittedName>
</protein>
<organism evidence="2 3">
    <name type="scientific">Parasponia andersonii</name>
    <name type="common">Sponia andersonii</name>
    <dbReference type="NCBI Taxonomy" id="3476"/>
    <lineage>
        <taxon>Eukaryota</taxon>
        <taxon>Viridiplantae</taxon>
        <taxon>Streptophyta</taxon>
        <taxon>Embryophyta</taxon>
        <taxon>Tracheophyta</taxon>
        <taxon>Spermatophyta</taxon>
        <taxon>Magnoliopsida</taxon>
        <taxon>eudicotyledons</taxon>
        <taxon>Gunneridae</taxon>
        <taxon>Pentapetalae</taxon>
        <taxon>rosids</taxon>
        <taxon>fabids</taxon>
        <taxon>Rosales</taxon>
        <taxon>Cannabaceae</taxon>
        <taxon>Parasponia</taxon>
    </lineage>
</organism>
<gene>
    <name evidence="2" type="ORF">PanWU01x14_002970</name>
</gene>
<feature type="compositionally biased region" description="Low complexity" evidence="1">
    <location>
        <begin position="67"/>
        <end position="81"/>
    </location>
</feature>
<sequence>MVFQLQFVRDMSINHSPLKKIRPKKQSIAWKEDSADDASTSSLGLVPARAVQGSEGTEFSRGDPTTSSSRKPPKSSSVSHRSVVELLPPEATVKHHSCWIW</sequence>
<accession>A0A2P5E5D3</accession>
<comment type="caution">
    <text evidence="2">The sequence shown here is derived from an EMBL/GenBank/DDBJ whole genome shotgun (WGS) entry which is preliminary data.</text>
</comment>
<name>A0A2P5E5D3_PARAD</name>
<keyword evidence="3" id="KW-1185">Reference proteome</keyword>
<evidence type="ECO:0000256" key="1">
    <source>
        <dbReference type="SAM" id="MobiDB-lite"/>
    </source>
</evidence>
<reference evidence="3" key="1">
    <citation type="submission" date="2016-06" db="EMBL/GenBank/DDBJ databases">
        <title>Parallel loss of symbiosis genes in relatives of nitrogen-fixing non-legume Parasponia.</title>
        <authorList>
            <person name="Van Velzen R."/>
            <person name="Holmer R."/>
            <person name="Bu F."/>
            <person name="Rutten L."/>
            <person name="Van Zeijl A."/>
            <person name="Liu W."/>
            <person name="Santuari L."/>
            <person name="Cao Q."/>
            <person name="Sharma T."/>
            <person name="Shen D."/>
            <person name="Roswanjaya Y."/>
            <person name="Wardhani T."/>
            <person name="Kalhor M.S."/>
            <person name="Jansen J."/>
            <person name="Van den Hoogen J."/>
            <person name="Gungor B."/>
            <person name="Hartog M."/>
            <person name="Hontelez J."/>
            <person name="Verver J."/>
            <person name="Yang W.-C."/>
            <person name="Schijlen E."/>
            <person name="Repin R."/>
            <person name="Schilthuizen M."/>
            <person name="Schranz E."/>
            <person name="Heidstra R."/>
            <person name="Miyata K."/>
            <person name="Fedorova E."/>
            <person name="Kohlen W."/>
            <person name="Bisseling T."/>
            <person name="Smit S."/>
            <person name="Geurts R."/>
        </authorList>
    </citation>
    <scope>NUCLEOTIDE SEQUENCE [LARGE SCALE GENOMIC DNA]</scope>
    <source>
        <strain evidence="3">cv. WU1-14</strain>
    </source>
</reference>
<dbReference type="EMBL" id="JXTB01000001">
    <property type="protein sequence ID" value="PON80741.1"/>
    <property type="molecule type" value="Genomic_DNA"/>
</dbReference>
<feature type="region of interest" description="Disordered" evidence="1">
    <location>
        <begin position="22"/>
        <end position="86"/>
    </location>
</feature>